<dbReference type="EMBL" id="JACNMF010000002">
    <property type="protein sequence ID" value="MBC3758396.1"/>
    <property type="molecule type" value="Genomic_DNA"/>
</dbReference>
<dbReference type="Proteomes" id="UP000656244">
    <property type="component" value="Unassembled WGS sequence"/>
</dbReference>
<accession>A0A923HC48</accession>
<dbReference type="RefSeq" id="WP_186561210.1">
    <property type="nucleotide sequence ID" value="NZ_JACNMF010000002.1"/>
</dbReference>
<dbReference type="AlphaFoldDB" id="A0A923HC48"/>
<feature type="transmembrane region" description="Helical" evidence="1">
    <location>
        <begin position="25"/>
        <end position="45"/>
    </location>
</feature>
<gene>
    <name evidence="2" type="ORF">H7U19_08280</name>
</gene>
<keyword evidence="1" id="KW-0472">Membrane</keyword>
<evidence type="ECO:0000313" key="2">
    <source>
        <dbReference type="EMBL" id="MBC3758396.1"/>
    </source>
</evidence>
<evidence type="ECO:0000256" key="1">
    <source>
        <dbReference type="SAM" id="Phobius"/>
    </source>
</evidence>
<evidence type="ECO:0000313" key="3">
    <source>
        <dbReference type="Proteomes" id="UP000656244"/>
    </source>
</evidence>
<sequence length="48" mass="5570">MSHGIEVQNEVSGTEFQKRMVPWQFPQIDMILAWFILSVVEGFCIKAK</sequence>
<organism evidence="2 3">
    <name type="scientific">Hyunsoonleella aquatilis</name>
    <dbReference type="NCBI Taxonomy" id="2762758"/>
    <lineage>
        <taxon>Bacteria</taxon>
        <taxon>Pseudomonadati</taxon>
        <taxon>Bacteroidota</taxon>
        <taxon>Flavobacteriia</taxon>
        <taxon>Flavobacteriales</taxon>
        <taxon>Flavobacteriaceae</taxon>
    </lineage>
</organism>
<keyword evidence="1" id="KW-1133">Transmembrane helix</keyword>
<reference evidence="2" key="1">
    <citation type="submission" date="2020-08" db="EMBL/GenBank/DDBJ databases">
        <title>Hyunsoonleella sp. strain SJ7 genome sequencing and assembly.</title>
        <authorList>
            <person name="Kim I."/>
        </authorList>
    </citation>
    <scope>NUCLEOTIDE SEQUENCE</scope>
    <source>
        <strain evidence="2">SJ7</strain>
    </source>
</reference>
<proteinExistence type="predicted"/>
<keyword evidence="3" id="KW-1185">Reference proteome</keyword>
<comment type="caution">
    <text evidence="2">The sequence shown here is derived from an EMBL/GenBank/DDBJ whole genome shotgun (WGS) entry which is preliminary data.</text>
</comment>
<name>A0A923HC48_9FLAO</name>
<protein>
    <submittedName>
        <fullName evidence="2">Uncharacterized protein</fullName>
    </submittedName>
</protein>
<keyword evidence="1" id="KW-0812">Transmembrane</keyword>